<dbReference type="Gene3D" id="3.90.580.10">
    <property type="entry name" value="Zinc finger, CHC2-type domain"/>
    <property type="match status" value="1"/>
</dbReference>
<dbReference type="NCBIfam" id="NF006382">
    <property type="entry name" value="PRK08624.1"/>
    <property type="match status" value="1"/>
</dbReference>
<dbReference type="AlphaFoldDB" id="A0AAD0HND5"/>
<dbReference type="InterPro" id="IPR036977">
    <property type="entry name" value="DNA_primase_Znf_CHC2"/>
</dbReference>
<evidence type="ECO:0000313" key="2">
    <source>
        <dbReference type="Proteomes" id="UP000264960"/>
    </source>
</evidence>
<dbReference type="GO" id="GO:0003677">
    <property type="term" value="F:DNA binding"/>
    <property type="evidence" value="ECO:0007669"/>
    <property type="project" value="InterPro"/>
</dbReference>
<proteinExistence type="predicted"/>
<dbReference type="SUPFAM" id="SSF56731">
    <property type="entry name" value="DNA primase core"/>
    <property type="match status" value="1"/>
</dbReference>
<accession>A0AAD0HND5</accession>
<dbReference type="GO" id="GO:0006260">
    <property type="term" value="P:DNA replication"/>
    <property type="evidence" value="ECO:0007669"/>
    <property type="project" value="InterPro"/>
</dbReference>
<dbReference type="GO" id="GO:0008270">
    <property type="term" value="F:zinc ion binding"/>
    <property type="evidence" value="ECO:0007669"/>
    <property type="project" value="InterPro"/>
</dbReference>
<dbReference type="PIRSF" id="PIRSF014669">
    <property type="entry name" value="UCP014669"/>
    <property type="match status" value="1"/>
</dbReference>
<organism evidence="1 2">
    <name type="scientific">Bacillus pumilus</name>
    <name type="common">Bacillus mesentericus</name>
    <dbReference type="NCBI Taxonomy" id="1408"/>
    <lineage>
        <taxon>Bacteria</taxon>
        <taxon>Bacillati</taxon>
        <taxon>Bacillota</taxon>
        <taxon>Bacilli</taxon>
        <taxon>Bacillales</taxon>
        <taxon>Bacillaceae</taxon>
        <taxon>Bacillus</taxon>
    </lineage>
</organism>
<name>A0AAD0HND5_BACPU</name>
<sequence length="375" mass="43864">MRFNKDKIKDSLTIDEIHKIMLELGSEKNLWQNGHPVYRTVCHNASGGSFKLYYYNESKQFKCYTECGDSFDVFELVIRAKKQKGVNFTFSQAIEYIVSITGKRFGFGGSSASKKQSLEEDWAIFDRFKRTPKQNTELPIFNEKVLNVFIPYHHTEWLREGISHSTMEAFEIGYYFRSHTEGISIPHRDLHGNLVGIRKRSMIKEEIEQGFKYMPLKIENNLYNHPTMLNLYGLHITKSAVKRLKKAVLFESEKSVLKCNDFYGDDNFTCAVCSSNISVYHRDILLSLGVEEVIIALDKFRPQKEDESDEIYAEKLMEYEKKIVKLASKFTPYMRVFALWDYNNLLDYRDSPADKGKEILEELMKNKIEITTREE</sequence>
<dbReference type="Proteomes" id="UP000264960">
    <property type="component" value="Chromosome"/>
</dbReference>
<evidence type="ECO:0000313" key="1">
    <source>
        <dbReference type="EMBL" id="AVM24243.1"/>
    </source>
</evidence>
<dbReference type="EMBL" id="CP027116">
    <property type="protein sequence ID" value="AVM24243.1"/>
    <property type="molecule type" value="Genomic_DNA"/>
</dbReference>
<protein>
    <recommendedName>
        <fullName evidence="3">DNA primase</fullName>
    </recommendedName>
</protein>
<evidence type="ECO:0008006" key="3">
    <source>
        <dbReference type="Google" id="ProtNLM"/>
    </source>
</evidence>
<gene>
    <name evidence="1" type="ORF">C5695_10495</name>
</gene>
<reference evidence="1 2" key="1">
    <citation type="submission" date="2018-02" db="EMBL/GenBank/DDBJ databases">
        <title>The complete genome of two Bacillus pumilus strains from Cuatro Cienegas, Coahuila, Mexico.</title>
        <authorList>
            <person name="Zarza E."/>
            <person name="Alcaraz L.D."/>
            <person name="Aguilar-Salinas B."/>
            <person name="Islas A."/>
            <person name="Olmedo-Alvarez G."/>
        </authorList>
    </citation>
    <scope>NUCLEOTIDE SEQUENCE [LARGE SCALE GENOMIC DNA]</scope>
    <source>
        <strain evidence="1 2">145</strain>
    </source>
</reference>
<dbReference type="InterPro" id="IPR016622">
    <property type="entry name" value="Phage_SP-beta_YorJ"/>
</dbReference>